<comment type="caution">
    <text evidence="1">The sequence shown here is derived from an EMBL/GenBank/DDBJ whole genome shotgun (WGS) entry which is preliminary data.</text>
</comment>
<reference evidence="1" key="1">
    <citation type="submission" date="2013-07" db="EMBL/GenBank/DDBJ databases">
        <title>Sub-species coevolution in mutualistic symbiosis.</title>
        <authorList>
            <person name="Murfin K."/>
            <person name="Klassen J."/>
            <person name="Lee M."/>
            <person name="Forst S."/>
            <person name="Stock P."/>
            <person name="Goodrich-Blair H."/>
        </authorList>
    </citation>
    <scope>NUCLEOTIDE SEQUENCE [LARGE SCALE GENOMIC DNA]</scope>
    <source>
        <strain evidence="1">Kraussei Becker Underwood</strain>
    </source>
</reference>
<dbReference type="AlphaFoldDB" id="A0A077Q2U4"/>
<dbReference type="HOGENOM" id="CLU_1308675_0_0_6"/>
<dbReference type="Proteomes" id="UP000028493">
    <property type="component" value="Unassembled WGS sequence"/>
</dbReference>
<dbReference type="EMBL" id="CBSZ010000394">
    <property type="protein sequence ID" value="CDH26359.1"/>
    <property type="molecule type" value="Genomic_DNA"/>
</dbReference>
<sequence length="213" mass="24733">MLVISSFEITESGRRSQPWGKTVDAAREGQYYNFRKNPELIETCLEDFYPYSEKKAVQDFYSFLKWINSEESVLESTDCLLSGAPSASHDVGLFLCTHLLNGRFEFFVRDYQINAMKESVIWTFDKLSLYLQLEGAEFKKGLFRVEPLITDYIISTEEQLTGYRFCIQFYAYGNGLDDTWRSLACTFENLFKAIRRLNADMISGRPEPLFKAL</sequence>
<dbReference type="RefSeq" id="WP_038193460.1">
    <property type="nucleotide sequence ID" value="NZ_CAWLXS010000058.1"/>
</dbReference>
<name>A0A077Q2U4_XENBV</name>
<evidence type="ECO:0000313" key="1">
    <source>
        <dbReference type="EMBL" id="CDH26359.1"/>
    </source>
</evidence>
<accession>A0A077Q2U4</accession>
<organism evidence="1">
    <name type="scientific">Xenorhabdus bovienii str. kraussei Becker Underwood</name>
    <dbReference type="NCBI Taxonomy" id="1398204"/>
    <lineage>
        <taxon>Bacteria</taxon>
        <taxon>Pseudomonadati</taxon>
        <taxon>Pseudomonadota</taxon>
        <taxon>Gammaproteobacteria</taxon>
        <taxon>Enterobacterales</taxon>
        <taxon>Morganellaceae</taxon>
        <taxon>Xenorhabdus</taxon>
    </lineage>
</organism>
<proteinExistence type="predicted"/>
<protein>
    <submittedName>
        <fullName evidence="1">Uncharacterized protein</fullName>
    </submittedName>
</protein>
<gene>
    <name evidence="1" type="ORF">XBKB1_590012</name>
</gene>